<proteinExistence type="predicted"/>
<dbReference type="SUPFAM" id="SSF56784">
    <property type="entry name" value="HAD-like"/>
    <property type="match status" value="1"/>
</dbReference>
<dbReference type="PANTHER" id="PTHR43344">
    <property type="entry name" value="PHOSPHOSERINE PHOSPHATASE"/>
    <property type="match status" value="1"/>
</dbReference>
<dbReference type="Pfam" id="PF12710">
    <property type="entry name" value="HAD"/>
    <property type="match status" value="1"/>
</dbReference>
<keyword evidence="4" id="KW-0472">Membrane</keyword>
<feature type="transmembrane region" description="Helical" evidence="4">
    <location>
        <begin position="43"/>
        <end position="64"/>
    </location>
</feature>
<evidence type="ECO:0000256" key="3">
    <source>
        <dbReference type="ARBA" id="ARBA00022842"/>
    </source>
</evidence>
<keyword evidence="4" id="KW-0812">Transmembrane</keyword>
<dbReference type="Gene3D" id="3.40.50.1000">
    <property type="entry name" value="HAD superfamily/HAD-like"/>
    <property type="match status" value="1"/>
</dbReference>
<dbReference type="AlphaFoldDB" id="A0A2T5UB95"/>
<comment type="caution">
    <text evidence="5">The sequence shown here is derived from an EMBL/GenBank/DDBJ whole genome shotgun (WGS) entry which is preliminary data.</text>
</comment>
<evidence type="ECO:0000313" key="5">
    <source>
        <dbReference type="EMBL" id="PTW48776.1"/>
    </source>
</evidence>
<keyword evidence="1" id="KW-0479">Metal-binding</keyword>
<evidence type="ECO:0000256" key="2">
    <source>
        <dbReference type="ARBA" id="ARBA00022801"/>
    </source>
</evidence>
<keyword evidence="4" id="KW-1133">Transmembrane helix</keyword>
<dbReference type="PANTHER" id="PTHR43344:SF13">
    <property type="entry name" value="PHOSPHATASE RV3661-RELATED"/>
    <property type="match status" value="1"/>
</dbReference>
<reference evidence="5 6" key="1">
    <citation type="submission" date="2018-04" db="EMBL/GenBank/DDBJ databases">
        <title>Genomic Encyclopedia of Type Strains, Phase III (KMG-III): the genomes of soil and plant-associated and newly described type strains.</title>
        <authorList>
            <person name="Whitman W."/>
        </authorList>
    </citation>
    <scope>NUCLEOTIDE SEQUENCE [LARGE SCALE GENOMIC DNA]</scope>
    <source>
        <strain evidence="5 6">MA-olki</strain>
    </source>
</reference>
<evidence type="ECO:0000256" key="1">
    <source>
        <dbReference type="ARBA" id="ARBA00022723"/>
    </source>
</evidence>
<dbReference type="GeneID" id="91004373"/>
<accession>A0A2T5UB95</accession>
<evidence type="ECO:0000256" key="4">
    <source>
        <dbReference type="SAM" id="Phobius"/>
    </source>
</evidence>
<dbReference type="InterPro" id="IPR036412">
    <property type="entry name" value="HAD-like_sf"/>
</dbReference>
<dbReference type="InterPro" id="IPR050582">
    <property type="entry name" value="HAD-like_SerB"/>
</dbReference>
<name>A0A2T5UB95_9SPHN</name>
<keyword evidence="3" id="KW-0460">Magnesium</keyword>
<evidence type="ECO:0000313" key="6">
    <source>
        <dbReference type="Proteomes" id="UP000244013"/>
    </source>
</evidence>
<dbReference type="GO" id="GO:0016787">
    <property type="term" value="F:hydrolase activity"/>
    <property type="evidence" value="ECO:0007669"/>
    <property type="project" value="UniProtKB-KW"/>
</dbReference>
<gene>
    <name evidence="5" type="ORF">C8J25_101274</name>
</gene>
<dbReference type="InterPro" id="IPR006385">
    <property type="entry name" value="HAD_hydro_SerB1"/>
</dbReference>
<protein>
    <submittedName>
        <fullName evidence="5">HAD superfamily hydrolase (TIGR01490 family)</fullName>
    </submittedName>
</protein>
<dbReference type="Gene3D" id="1.20.1440.100">
    <property type="entry name" value="SG protein - dephosphorylation function"/>
    <property type="match status" value="1"/>
</dbReference>
<dbReference type="NCBIfam" id="TIGR01488">
    <property type="entry name" value="HAD-SF-IB"/>
    <property type="match status" value="1"/>
</dbReference>
<keyword evidence="2 5" id="KW-0378">Hydrolase</keyword>
<dbReference type="RefSeq" id="WP_244186648.1">
    <property type="nucleotide sequence ID" value="NZ_QAYE01000001.1"/>
</dbReference>
<dbReference type="Proteomes" id="UP000244013">
    <property type="component" value="Unassembled WGS sequence"/>
</dbReference>
<sequence>MIEMPSASPSVRLAIYDMDKTITHAPTWTPFLLHTAKKGGAPWRLALVPFAGVAALGYVGKLISRGRLKYLMQRMMLGKRMTPAEERRAAEAFADRVMRDGVFTSARAQIEADRAAGYRLVMATASYRFYVEAIAKRLDFDAVIGTESLRDRDGVLLAGIEGENCYGPAKLRMIQAWMDREGIARDGAHVRFYSDHVSDAPTFEWADEPFAVNAHGPLRLLAKAKGWPMPDWER</sequence>
<dbReference type="GO" id="GO:0046872">
    <property type="term" value="F:metal ion binding"/>
    <property type="evidence" value="ECO:0007669"/>
    <property type="project" value="UniProtKB-KW"/>
</dbReference>
<dbReference type="InterPro" id="IPR023214">
    <property type="entry name" value="HAD_sf"/>
</dbReference>
<dbReference type="NCBIfam" id="TIGR01490">
    <property type="entry name" value="HAD-SF-IB-hyp1"/>
    <property type="match status" value="1"/>
</dbReference>
<dbReference type="EMBL" id="QAYE01000001">
    <property type="protein sequence ID" value="PTW48776.1"/>
    <property type="molecule type" value="Genomic_DNA"/>
</dbReference>
<organism evidence="5 6">
    <name type="scientific">Sphingomonas faeni</name>
    <dbReference type="NCBI Taxonomy" id="185950"/>
    <lineage>
        <taxon>Bacteria</taxon>
        <taxon>Pseudomonadati</taxon>
        <taxon>Pseudomonadota</taxon>
        <taxon>Alphaproteobacteria</taxon>
        <taxon>Sphingomonadales</taxon>
        <taxon>Sphingomonadaceae</taxon>
        <taxon>Sphingomonas</taxon>
    </lineage>
</organism>